<feature type="compositionally biased region" description="Acidic residues" evidence="1">
    <location>
        <begin position="101"/>
        <end position="110"/>
    </location>
</feature>
<reference evidence="3" key="2">
    <citation type="submission" date="2015-01" db="EMBL/GenBank/DDBJ databases">
        <title>Evolutionary Origins and Diversification of the Mycorrhizal Mutualists.</title>
        <authorList>
            <consortium name="DOE Joint Genome Institute"/>
            <consortium name="Mycorrhizal Genomics Consortium"/>
            <person name="Kohler A."/>
            <person name="Kuo A."/>
            <person name="Nagy L.G."/>
            <person name="Floudas D."/>
            <person name="Copeland A."/>
            <person name="Barry K.W."/>
            <person name="Cichocki N."/>
            <person name="Veneault-Fourrey C."/>
            <person name="LaButti K."/>
            <person name="Lindquist E.A."/>
            <person name="Lipzen A."/>
            <person name="Lundell T."/>
            <person name="Morin E."/>
            <person name="Murat C."/>
            <person name="Riley R."/>
            <person name="Ohm R."/>
            <person name="Sun H."/>
            <person name="Tunlid A."/>
            <person name="Henrissat B."/>
            <person name="Grigoriev I.V."/>
            <person name="Hibbett D.S."/>
            <person name="Martin F."/>
        </authorList>
    </citation>
    <scope>NUCLEOTIDE SEQUENCE [LARGE SCALE GENOMIC DNA]</scope>
    <source>
        <strain evidence="3">F 1598</strain>
    </source>
</reference>
<accession>A0A0C3F3X8</accession>
<sequence length="116" mass="12855">MALSTSAGPISMNSSIKVKNETVNYRTYDVQSTADPENTVGDVGDLYRDGLGRVWVKGKPIGYKGKTSSRGNKPRWVVPTTVRGRKSKAKETHQAQKCLREEDEEDELEAEIIGNK</sequence>
<name>A0A0C3F3X8_PILCF</name>
<evidence type="ECO:0000313" key="2">
    <source>
        <dbReference type="EMBL" id="KIM74586.1"/>
    </source>
</evidence>
<feature type="compositionally biased region" description="Basic and acidic residues" evidence="1">
    <location>
        <begin position="89"/>
        <end position="100"/>
    </location>
</feature>
<protein>
    <submittedName>
        <fullName evidence="2">Uncharacterized protein</fullName>
    </submittedName>
</protein>
<dbReference type="AlphaFoldDB" id="A0A0C3F3X8"/>
<organism evidence="2 3">
    <name type="scientific">Piloderma croceum (strain F 1598)</name>
    <dbReference type="NCBI Taxonomy" id="765440"/>
    <lineage>
        <taxon>Eukaryota</taxon>
        <taxon>Fungi</taxon>
        <taxon>Dikarya</taxon>
        <taxon>Basidiomycota</taxon>
        <taxon>Agaricomycotina</taxon>
        <taxon>Agaricomycetes</taxon>
        <taxon>Agaricomycetidae</taxon>
        <taxon>Atheliales</taxon>
        <taxon>Atheliaceae</taxon>
        <taxon>Piloderma</taxon>
    </lineage>
</organism>
<dbReference type="Proteomes" id="UP000054166">
    <property type="component" value="Unassembled WGS sequence"/>
</dbReference>
<keyword evidence="3" id="KW-1185">Reference proteome</keyword>
<gene>
    <name evidence="2" type="ORF">PILCRDRAFT_92535</name>
</gene>
<reference evidence="2 3" key="1">
    <citation type="submission" date="2014-04" db="EMBL/GenBank/DDBJ databases">
        <authorList>
            <consortium name="DOE Joint Genome Institute"/>
            <person name="Kuo A."/>
            <person name="Tarkka M."/>
            <person name="Buscot F."/>
            <person name="Kohler A."/>
            <person name="Nagy L.G."/>
            <person name="Floudas D."/>
            <person name="Copeland A."/>
            <person name="Barry K.W."/>
            <person name="Cichocki N."/>
            <person name="Veneault-Fourrey C."/>
            <person name="LaButti K."/>
            <person name="Lindquist E.A."/>
            <person name="Lipzen A."/>
            <person name="Lundell T."/>
            <person name="Morin E."/>
            <person name="Murat C."/>
            <person name="Sun H."/>
            <person name="Tunlid A."/>
            <person name="Henrissat B."/>
            <person name="Grigoriev I.V."/>
            <person name="Hibbett D.S."/>
            <person name="Martin F."/>
            <person name="Nordberg H.P."/>
            <person name="Cantor M.N."/>
            <person name="Hua S.X."/>
        </authorList>
    </citation>
    <scope>NUCLEOTIDE SEQUENCE [LARGE SCALE GENOMIC DNA]</scope>
    <source>
        <strain evidence="2 3">F 1598</strain>
    </source>
</reference>
<dbReference type="EMBL" id="KN833059">
    <property type="protein sequence ID" value="KIM74586.1"/>
    <property type="molecule type" value="Genomic_DNA"/>
</dbReference>
<feature type="region of interest" description="Disordered" evidence="1">
    <location>
        <begin position="81"/>
        <end position="116"/>
    </location>
</feature>
<dbReference type="InParanoid" id="A0A0C3F3X8"/>
<evidence type="ECO:0000256" key="1">
    <source>
        <dbReference type="SAM" id="MobiDB-lite"/>
    </source>
</evidence>
<dbReference type="HOGENOM" id="CLU_2097733_0_0_1"/>
<evidence type="ECO:0000313" key="3">
    <source>
        <dbReference type="Proteomes" id="UP000054166"/>
    </source>
</evidence>
<proteinExistence type="predicted"/>